<protein>
    <submittedName>
        <fullName evidence="1">Uncharacterized protein</fullName>
    </submittedName>
</protein>
<accession>A0A5C6E121</accession>
<evidence type="ECO:0000313" key="1">
    <source>
        <dbReference type="EMBL" id="TWU42164.1"/>
    </source>
</evidence>
<reference evidence="1 2" key="1">
    <citation type="submission" date="2019-02" db="EMBL/GenBank/DDBJ databases">
        <title>Deep-cultivation of Planctomycetes and their phenomic and genomic characterization uncovers novel biology.</title>
        <authorList>
            <person name="Wiegand S."/>
            <person name="Jogler M."/>
            <person name="Boedeker C."/>
            <person name="Pinto D."/>
            <person name="Vollmers J."/>
            <person name="Rivas-Marin E."/>
            <person name="Kohn T."/>
            <person name="Peeters S.H."/>
            <person name="Heuer A."/>
            <person name="Rast P."/>
            <person name="Oberbeckmann S."/>
            <person name="Bunk B."/>
            <person name="Jeske O."/>
            <person name="Meyerdierks A."/>
            <person name="Storesund J.E."/>
            <person name="Kallscheuer N."/>
            <person name="Luecker S."/>
            <person name="Lage O.M."/>
            <person name="Pohl T."/>
            <person name="Merkel B.J."/>
            <person name="Hornburger P."/>
            <person name="Mueller R.-W."/>
            <person name="Bruemmer F."/>
            <person name="Labrenz M."/>
            <person name="Spormann A.M."/>
            <person name="Op Den Camp H."/>
            <person name="Overmann J."/>
            <person name="Amann R."/>
            <person name="Jetten M.S.M."/>
            <person name="Mascher T."/>
            <person name="Medema M.H."/>
            <person name="Devos D.P."/>
            <person name="Kaster A.-K."/>
            <person name="Ovreas L."/>
            <person name="Rohde M."/>
            <person name="Galperin M.Y."/>
            <person name="Jogler C."/>
        </authorList>
    </citation>
    <scope>NUCLEOTIDE SEQUENCE [LARGE SCALE GENOMIC DNA]</scope>
    <source>
        <strain evidence="1 2">Poly41</strain>
    </source>
</reference>
<organism evidence="1 2">
    <name type="scientific">Novipirellula artificiosorum</name>
    <dbReference type="NCBI Taxonomy" id="2528016"/>
    <lineage>
        <taxon>Bacteria</taxon>
        <taxon>Pseudomonadati</taxon>
        <taxon>Planctomycetota</taxon>
        <taxon>Planctomycetia</taxon>
        <taxon>Pirellulales</taxon>
        <taxon>Pirellulaceae</taxon>
        <taxon>Novipirellula</taxon>
    </lineage>
</organism>
<keyword evidence="2" id="KW-1185">Reference proteome</keyword>
<dbReference type="EMBL" id="SJPV01000001">
    <property type="protein sequence ID" value="TWU42164.1"/>
    <property type="molecule type" value="Genomic_DNA"/>
</dbReference>
<sequence length="46" mass="5283">MALRLQRHTAPLFVVLAEWWMSVCRLRYLRCNHLSHGNGSGRGSAM</sequence>
<gene>
    <name evidence="1" type="ORF">Poly41_04600</name>
</gene>
<name>A0A5C6E121_9BACT</name>
<comment type="caution">
    <text evidence="1">The sequence shown here is derived from an EMBL/GenBank/DDBJ whole genome shotgun (WGS) entry which is preliminary data.</text>
</comment>
<dbReference type="Proteomes" id="UP000319143">
    <property type="component" value="Unassembled WGS sequence"/>
</dbReference>
<dbReference type="AlphaFoldDB" id="A0A5C6E121"/>
<evidence type="ECO:0000313" key="2">
    <source>
        <dbReference type="Proteomes" id="UP000319143"/>
    </source>
</evidence>
<proteinExistence type="predicted"/>